<evidence type="ECO:0000313" key="1">
    <source>
        <dbReference type="EMBL" id="GAW93062.1"/>
    </source>
</evidence>
<dbReference type="Gene3D" id="3.20.20.210">
    <property type="match status" value="1"/>
</dbReference>
<organism evidence="1 2">
    <name type="scientific">Calderihabitans maritimus</name>
    <dbReference type="NCBI Taxonomy" id="1246530"/>
    <lineage>
        <taxon>Bacteria</taxon>
        <taxon>Bacillati</taxon>
        <taxon>Bacillota</taxon>
        <taxon>Clostridia</taxon>
        <taxon>Neomoorellales</taxon>
        <taxon>Calderihabitantaceae</taxon>
        <taxon>Calderihabitans</taxon>
    </lineage>
</organism>
<dbReference type="InterPro" id="IPR038071">
    <property type="entry name" value="UROD/MetE-like_sf"/>
</dbReference>
<comment type="caution">
    <text evidence="1">The sequence shown here is derived from an EMBL/GenBank/DDBJ whole genome shotgun (WGS) entry which is preliminary data.</text>
</comment>
<keyword evidence="2" id="KW-1185">Reference proteome</keyword>
<dbReference type="EMBL" id="BDGJ01000111">
    <property type="protein sequence ID" value="GAW93062.1"/>
    <property type="molecule type" value="Genomic_DNA"/>
</dbReference>
<protein>
    <recommendedName>
        <fullName evidence="3">Methionine synthase</fullName>
    </recommendedName>
</protein>
<dbReference type="Proteomes" id="UP000197032">
    <property type="component" value="Unassembled WGS sequence"/>
</dbReference>
<reference evidence="2" key="1">
    <citation type="journal article" date="2017" name="Appl. Environ. Microbiol.">
        <title>Genomic Analysis of Calderihabitans maritimus KKC1, a Thermophilic, Hydrogenogenic, Carboxydotrophic Bacterium Isolated from Marine Sediment.</title>
        <authorList>
            <person name="Omae K."/>
            <person name="Yoneda Y."/>
            <person name="Fukuyama Y."/>
            <person name="Yoshida T."/>
            <person name="Sako Y."/>
        </authorList>
    </citation>
    <scope>NUCLEOTIDE SEQUENCE [LARGE SCALE GENOMIC DNA]</scope>
    <source>
        <strain evidence="2">KKC1</strain>
    </source>
</reference>
<name>A0A1Z5HU68_9FIRM</name>
<gene>
    <name evidence="1" type="ORF">KKC1_22030</name>
</gene>
<dbReference type="SUPFAM" id="SSF51726">
    <property type="entry name" value="UROD/MetE-like"/>
    <property type="match status" value="1"/>
</dbReference>
<dbReference type="RefSeq" id="WP_088554276.1">
    <property type="nucleotide sequence ID" value="NZ_BDGJ01000111.1"/>
</dbReference>
<evidence type="ECO:0008006" key="3">
    <source>
        <dbReference type="Google" id="ProtNLM"/>
    </source>
</evidence>
<accession>A0A1Z5HU68</accession>
<dbReference type="OrthoDB" id="144815at2"/>
<sequence>MQFSPPFLATAIGSLPYRETSSALQLIEEKLPEIPHWPQLPKRGKQEHFVFQYLYPLVEMGLIVETGERQPHFDSSQPDWADRLTEFYTLYLAADEGEKEALERFATPRYAAEGFYAFIERLGQKGTGRAKFLKGQIAGPLTVALNLQDQKGKPAYYDPQLRDMVARALAVQARWQAEKLKAFRLPVFIFVDDPGVYAYGSSSFITVTRDGVKEVLAPIVEAIRAAGAIPGAHSCTGIDWSLFIEAGFEVISFDAYNYFDSIVAYSQQIKQFMENGGVLAWGIVPTSEVVLEKKASDLVELWKKQKEMLTQRGISPEILTRQTLITPACGTGTLTPEMAEKIYQLNAEVARQLRGDE</sequence>
<proteinExistence type="predicted"/>
<dbReference type="AlphaFoldDB" id="A0A1Z5HU68"/>
<evidence type="ECO:0000313" key="2">
    <source>
        <dbReference type="Proteomes" id="UP000197032"/>
    </source>
</evidence>